<comment type="function">
    <text evidence="8">Converts the free carboxyl group of a malonyl-thioester to its methyl ester by transfer of a methyl group from S-adenosyl-L-methionine (SAM). It allows to synthesize pimeloyl-ACP via the fatty acid synthetic pathway.</text>
</comment>
<proteinExistence type="inferred from homology"/>
<dbReference type="EC" id="2.1.1.197" evidence="3 8"/>
<dbReference type="NCBIfam" id="TIGR02072">
    <property type="entry name" value="BioC"/>
    <property type="match status" value="1"/>
</dbReference>
<gene>
    <name evidence="8" type="primary">bioC</name>
    <name evidence="10" type="ordered locus">Cphamn1_2455</name>
</gene>
<dbReference type="InterPro" id="IPR029063">
    <property type="entry name" value="SAM-dependent_MTases_sf"/>
</dbReference>
<dbReference type="GO" id="GO:0032259">
    <property type="term" value="P:methylation"/>
    <property type="evidence" value="ECO:0007669"/>
    <property type="project" value="UniProtKB-KW"/>
</dbReference>
<feature type="domain" description="Methyltransferase type 11" evidence="9">
    <location>
        <begin position="52"/>
        <end position="150"/>
    </location>
</feature>
<keyword evidence="5 8" id="KW-0808">Transferase</keyword>
<evidence type="ECO:0000256" key="1">
    <source>
        <dbReference type="ARBA" id="ARBA00000852"/>
    </source>
</evidence>
<comment type="similarity">
    <text evidence="8">Belongs to the methyltransferase superfamily.</text>
</comment>
<evidence type="ECO:0000256" key="3">
    <source>
        <dbReference type="ARBA" id="ARBA00012327"/>
    </source>
</evidence>
<dbReference type="EMBL" id="CP001101">
    <property type="protein sequence ID" value="ACE05349.1"/>
    <property type="molecule type" value="Genomic_DNA"/>
</dbReference>
<evidence type="ECO:0000313" key="10">
    <source>
        <dbReference type="EMBL" id="ACE05349.1"/>
    </source>
</evidence>
<dbReference type="UniPathway" id="UPA00078"/>
<comment type="catalytic activity">
    <reaction evidence="1 8">
        <text>malonyl-[ACP] + S-adenosyl-L-methionine = malonyl-[ACP] methyl ester + S-adenosyl-L-homocysteine</text>
        <dbReference type="Rhea" id="RHEA:17105"/>
        <dbReference type="Rhea" id="RHEA-COMP:9623"/>
        <dbReference type="Rhea" id="RHEA-COMP:9954"/>
        <dbReference type="ChEBI" id="CHEBI:57856"/>
        <dbReference type="ChEBI" id="CHEBI:59789"/>
        <dbReference type="ChEBI" id="CHEBI:78449"/>
        <dbReference type="ChEBI" id="CHEBI:78845"/>
        <dbReference type="EC" id="2.1.1.197"/>
    </reaction>
</comment>
<dbReference type="HOGENOM" id="CLU_046586_1_0_10"/>
<organism evidence="10">
    <name type="scientific">Chlorobium phaeobacteroides (strain BS1)</name>
    <dbReference type="NCBI Taxonomy" id="331678"/>
    <lineage>
        <taxon>Bacteria</taxon>
        <taxon>Pseudomonadati</taxon>
        <taxon>Chlorobiota</taxon>
        <taxon>Chlorobiia</taxon>
        <taxon>Chlorobiales</taxon>
        <taxon>Chlorobiaceae</taxon>
        <taxon>Chlorobium/Pelodictyon group</taxon>
        <taxon>Chlorobium</taxon>
    </lineage>
</organism>
<dbReference type="OrthoDB" id="9760689at2"/>
<dbReference type="InterPro" id="IPR011814">
    <property type="entry name" value="BioC"/>
</dbReference>
<comment type="pathway">
    <text evidence="2 8">Cofactor biosynthesis; biotin biosynthesis.</text>
</comment>
<dbReference type="STRING" id="331678.Cphamn1_2455"/>
<dbReference type="GO" id="GO:0010340">
    <property type="term" value="F:carboxyl-O-methyltransferase activity"/>
    <property type="evidence" value="ECO:0007669"/>
    <property type="project" value="UniProtKB-UniRule"/>
</dbReference>
<keyword evidence="6 8" id="KW-0949">S-adenosyl-L-methionine</keyword>
<dbReference type="Pfam" id="PF08241">
    <property type="entry name" value="Methyltransf_11"/>
    <property type="match status" value="1"/>
</dbReference>
<dbReference type="InterPro" id="IPR013216">
    <property type="entry name" value="Methyltransf_11"/>
</dbReference>
<evidence type="ECO:0000259" key="9">
    <source>
        <dbReference type="Pfam" id="PF08241"/>
    </source>
</evidence>
<evidence type="ECO:0000256" key="5">
    <source>
        <dbReference type="ARBA" id="ARBA00022679"/>
    </source>
</evidence>
<dbReference type="SUPFAM" id="SSF53335">
    <property type="entry name" value="S-adenosyl-L-methionine-dependent methyltransferases"/>
    <property type="match status" value="1"/>
</dbReference>
<dbReference type="GO" id="GO:0008757">
    <property type="term" value="F:S-adenosylmethionine-dependent methyltransferase activity"/>
    <property type="evidence" value="ECO:0007669"/>
    <property type="project" value="InterPro"/>
</dbReference>
<name>B3EPV9_CHLPB</name>
<reference evidence="10" key="1">
    <citation type="submission" date="2008-06" db="EMBL/GenBank/DDBJ databases">
        <title>Complete sequence of Chlorobium phaeobacteroides BS1.</title>
        <authorList>
            <consortium name="US DOE Joint Genome Institute"/>
            <person name="Lucas S."/>
            <person name="Copeland A."/>
            <person name="Lapidus A."/>
            <person name="Glavina del Rio T."/>
            <person name="Dalin E."/>
            <person name="Tice H."/>
            <person name="Bruce D."/>
            <person name="Goodwin L."/>
            <person name="Pitluck S."/>
            <person name="Schmutz J."/>
            <person name="Larimer F."/>
            <person name="Land M."/>
            <person name="Hauser L."/>
            <person name="Kyrpides N."/>
            <person name="Ovchinnikova G."/>
            <person name="Li T."/>
            <person name="Liu Z."/>
            <person name="Zhao F."/>
            <person name="Overmann J."/>
            <person name="Bryant D.A."/>
            <person name="Richardson P."/>
        </authorList>
    </citation>
    <scope>NUCLEOTIDE SEQUENCE [LARGE SCALE GENOMIC DNA]</scope>
    <source>
        <strain evidence="10">BS1</strain>
    </source>
</reference>
<dbReference type="Gene3D" id="3.40.50.150">
    <property type="entry name" value="Vaccinia Virus protein VP39"/>
    <property type="match status" value="1"/>
</dbReference>
<protein>
    <recommendedName>
        <fullName evidence="3 8">Malonyl-[acyl-carrier protein] O-methyltransferase</fullName>
        <shortName evidence="8">Malonyl-ACP O-methyltransferase</shortName>
        <ecNumber evidence="3 8">2.1.1.197</ecNumber>
    </recommendedName>
    <alternativeName>
        <fullName evidence="8">Biotin synthesis protein BioC</fullName>
    </alternativeName>
</protein>
<dbReference type="eggNOG" id="COG4106">
    <property type="taxonomic scope" value="Bacteria"/>
</dbReference>
<dbReference type="GO" id="GO:0009102">
    <property type="term" value="P:biotin biosynthetic process"/>
    <property type="evidence" value="ECO:0007669"/>
    <property type="project" value="UniProtKB-UniRule"/>
</dbReference>
<dbReference type="HAMAP" id="MF_00835">
    <property type="entry name" value="BioC"/>
    <property type="match status" value="1"/>
</dbReference>
<dbReference type="CDD" id="cd02440">
    <property type="entry name" value="AdoMet_MTases"/>
    <property type="match status" value="1"/>
</dbReference>
<dbReference type="KEGG" id="cpb:Cphamn1_2455"/>
<keyword evidence="7 8" id="KW-0093">Biotin biosynthesis</keyword>
<dbReference type="GO" id="GO:0102130">
    <property type="term" value="F:malonyl-CoA methyltransferase activity"/>
    <property type="evidence" value="ECO:0007669"/>
    <property type="project" value="UniProtKB-EC"/>
</dbReference>
<evidence type="ECO:0000256" key="2">
    <source>
        <dbReference type="ARBA" id="ARBA00004746"/>
    </source>
</evidence>
<dbReference type="PANTHER" id="PTHR43861:SF1">
    <property type="entry name" value="TRANS-ACONITATE 2-METHYLTRANSFERASE"/>
    <property type="match status" value="1"/>
</dbReference>
<evidence type="ECO:0000256" key="6">
    <source>
        <dbReference type="ARBA" id="ARBA00022691"/>
    </source>
</evidence>
<dbReference type="AlphaFoldDB" id="B3EPV9"/>
<dbReference type="PANTHER" id="PTHR43861">
    <property type="entry name" value="TRANS-ACONITATE 2-METHYLTRANSFERASE-RELATED"/>
    <property type="match status" value="1"/>
</dbReference>
<evidence type="ECO:0000256" key="4">
    <source>
        <dbReference type="ARBA" id="ARBA00022603"/>
    </source>
</evidence>
<evidence type="ECO:0000256" key="7">
    <source>
        <dbReference type="ARBA" id="ARBA00022756"/>
    </source>
</evidence>
<evidence type="ECO:0000256" key="8">
    <source>
        <dbReference type="HAMAP-Rule" id="MF_00835"/>
    </source>
</evidence>
<keyword evidence="4 8" id="KW-0489">Methyltransferase</keyword>
<accession>B3EPV9</accession>
<sequence>MYGSLNKELIRQRFARRLSGYRRYAVIQESMASDLAGMICGNGVKPSFERVLEIGSGSGAFSEALLSRCYVGSYVANDLVRESGEIVSGIALKHGVREVSFIAGDIERCQGLPDRLDLAASNATVQWLVDLPSFFRKMSAALRPGGLLAFSTFGKRNMLEISSLEPHALNYYDLEELNGMADPLFTPITTHEEVRRLDFRSPEEVLRHISRTGVNGLAREKWTKTRHRRFVERYRSSYSSSSGVHLTYHPIFCVFKRKGEE</sequence>